<dbReference type="Proteomes" id="UP001165267">
    <property type="component" value="Unassembled WGS sequence"/>
</dbReference>
<evidence type="ECO:0000313" key="3">
    <source>
        <dbReference type="Proteomes" id="UP001165267"/>
    </source>
</evidence>
<proteinExistence type="predicted"/>
<keyword evidence="1" id="KW-0472">Membrane</keyword>
<feature type="transmembrane region" description="Helical" evidence="1">
    <location>
        <begin position="6"/>
        <end position="25"/>
    </location>
</feature>
<keyword evidence="1" id="KW-1133">Transmembrane helix</keyword>
<dbReference type="EMBL" id="JANKHG010000027">
    <property type="protein sequence ID" value="MCR2747841.1"/>
    <property type="molecule type" value="Genomic_DNA"/>
</dbReference>
<reference evidence="2" key="1">
    <citation type="submission" date="2022-07" db="EMBL/GenBank/DDBJ databases">
        <authorList>
            <person name="Xamxidin M."/>
        </authorList>
    </citation>
    <scope>NUCLEOTIDE SEQUENCE</scope>
    <source>
        <strain evidence="2">YS8-69</strain>
    </source>
</reference>
<evidence type="ECO:0000256" key="1">
    <source>
        <dbReference type="SAM" id="Phobius"/>
    </source>
</evidence>
<keyword evidence="3" id="KW-1185">Reference proteome</keyword>
<dbReference type="InterPro" id="IPR021762">
    <property type="entry name" value="DUF3325"/>
</dbReference>
<comment type="caution">
    <text evidence="2">The sequence shown here is derived from an EMBL/GenBank/DDBJ whole genome shotgun (WGS) entry which is preliminary data.</text>
</comment>
<feature type="transmembrane region" description="Helical" evidence="1">
    <location>
        <begin position="72"/>
        <end position="90"/>
    </location>
</feature>
<organism evidence="2 3">
    <name type="scientific">Limnobacter parvus</name>
    <dbReference type="NCBI Taxonomy" id="2939690"/>
    <lineage>
        <taxon>Bacteria</taxon>
        <taxon>Pseudomonadati</taxon>
        <taxon>Pseudomonadota</taxon>
        <taxon>Betaproteobacteria</taxon>
        <taxon>Burkholderiales</taxon>
        <taxon>Burkholderiaceae</taxon>
        <taxon>Limnobacter</taxon>
    </lineage>
</organism>
<name>A0ABT1XLU6_9BURK</name>
<dbReference type="Pfam" id="PF11804">
    <property type="entry name" value="DUF3325"/>
    <property type="match status" value="1"/>
</dbReference>
<sequence>MSETFYLAMAVVLSLLGMCWLALSMDVHWAQTRQIALADNKPPRKLLKVLGSLALLLSLALCLLADRPSIAVLVWVMLMAGSAAFLAWGLSKKPQVLKVCWPF</sequence>
<dbReference type="RefSeq" id="WP_257513053.1">
    <property type="nucleotide sequence ID" value="NZ_JANKHG010000027.1"/>
</dbReference>
<feature type="transmembrane region" description="Helical" evidence="1">
    <location>
        <begin position="46"/>
        <end position="66"/>
    </location>
</feature>
<accession>A0ABT1XLU6</accession>
<protein>
    <submittedName>
        <fullName evidence="2">DUF3325 domain-containing protein</fullName>
    </submittedName>
</protein>
<evidence type="ECO:0000313" key="2">
    <source>
        <dbReference type="EMBL" id="MCR2747841.1"/>
    </source>
</evidence>
<gene>
    <name evidence="2" type="ORF">NSP04_14415</name>
</gene>
<keyword evidence="1" id="KW-0812">Transmembrane</keyword>